<evidence type="ECO:0000313" key="2">
    <source>
        <dbReference type="Proteomes" id="UP001060215"/>
    </source>
</evidence>
<reference evidence="1 2" key="1">
    <citation type="journal article" date="2022" name="Plant J.">
        <title>Chromosome-level genome of Camellia lanceoleosa provides a valuable resource for understanding genome evolution and self-incompatibility.</title>
        <authorList>
            <person name="Gong W."/>
            <person name="Xiao S."/>
            <person name="Wang L."/>
            <person name="Liao Z."/>
            <person name="Chang Y."/>
            <person name="Mo W."/>
            <person name="Hu G."/>
            <person name="Li W."/>
            <person name="Zhao G."/>
            <person name="Zhu H."/>
            <person name="Hu X."/>
            <person name="Ji K."/>
            <person name="Xiang X."/>
            <person name="Song Q."/>
            <person name="Yuan D."/>
            <person name="Jin S."/>
            <person name="Zhang L."/>
        </authorList>
    </citation>
    <scope>NUCLEOTIDE SEQUENCE [LARGE SCALE GENOMIC DNA]</scope>
    <source>
        <strain evidence="1">SQ_2022a</strain>
    </source>
</reference>
<name>A0ACC0IXH9_9ERIC</name>
<evidence type="ECO:0000313" key="1">
    <source>
        <dbReference type="EMBL" id="KAI8029873.1"/>
    </source>
</evidence>
<dbReference type="EMBL" id="CM045758">
    <property type="protein sequence ID" value="KAI8029873.1"/>
    <property type="molecule type" value="Genomic_DNA"/>
</dbReference>
<protein>
    <submittedName>
        <fullName evidence="1">Serine/threonine protein phosphatase 2A 55 kDa regulatory subunit B alpha isoform</fullName>
    </submittedName>
</protein>
<proteinExistence type="predicted"/>
<sequence>MREVQTYSEWVIDGDWIYLSCQFHPGAREESEIFFDMNINSFKAAGNGDVANSSGSSSLGPYLANGGNADKSYHSLSDDFLFPPGGISSLHLHAVTSHETSLMARCRRVYAHARDYHINSISNNGWLIHNFVLGICQFPDLV</sequence>
<gene>
    <name evidence="1" type="ORF">LOK49_LG01G01146</name>
</gene>
<keyword evidence="2" id="KW-1185">Reference proteome</keyword>
<dbReference type="Proteomes" id="UP001060215">
    <property type="component" value="Chromosome 1"/>
</dbReference>
<organism evidence="1 2">
    <name type="scientific">Camellia lanceoleosa</name>
    <dbReference type="NCBI Taxonomy" id="1840588"/>
    <lineage>
        <taxon>Eukaryota</taxon>
        <taxon>Viridiplantae</taxon>
        <taxon>Streptophyta</taxon>
        <taxon>Embryophyta</taxon>
        <taxon>Tracheophyta</taxon>
        <taxon>Spermatophyta</taxon>
        <taxon>Magnoliopsida</taxon>
        <taxon>eudicotyledons</taxon>
        <taxon>Gunneridae</taxon>
        <taxon>Pentapetalae</taxon>
        <taxon>asterids</taxon>
        <taxon>Ericales</taxon>
        <taxon>Theaceae</taxon>
        <taxon>Camellia</taxon>
    </lineage>
</organism>
<accession>A0ACC0IXH9</accession>
<comment type="caution">
    <text evidence="1">The sequence shown here is derived from an EMBL/GenBank/DDBJ whole genome shotgun (WGS) entry which is preliminary data.</text>
</comment>